<feature type="signal peptide" evidence="1">
    <location>
        <begin position="1"/>
        <end position="21"/>
    </location>
</feature>
<feature type="chain" id="PRO_5025617323" evidence="1">
    <location>
        <begin position="22"/>
        <end position="246"/>
    </location>
</feature>
<dbReference type="Proteomes" id="UP000799537">
    <property type="component" value="Unassembled WGS sequence"/>
</dbReference>
<accession>A0A6A6BYA1</accession>
<dbReference type="AlphaFoldDB" id="A0A6A6BYA1"/>
<gene>
    <name evidence="2" type="ORF">M409DRAFT_60551</name>
</gene>
<keyword evidence="3" id="KW-1185">Reference proteome</keyword>
<dbReference type="RefSeq" id="XP_033660673.1">
    <property type="nucleotide sequence ID" value="XM_033814517.1"/>
</dbReference>
<dbReference type="EMBL" id="ML993633">
    <property type="protein sequence ID" value="KAF2159784.1"/>
    <property type="molecule type" value="Genomic_DNA"/>
</dbReference>
<reference evidence="2" key="1">
    <citation type="journal article" date="2020" name="Stud. Mycol.">
        <title>101 Dothideomycetes genomes: a test case for predicting lifestyles and emergence of pathogens.</title>
        <authorList>
            <person name="Haridas S."/>
            <person name="Albert R."/>
            <person name="Binder M."/>
            <person name="Bloem J."/>
            <person name="Labutti K."/>
            <person name="Salamov A."/>
            <person name="Andreopoulos B."/>
            <person name="Baker S."/>
            <person name="Barry K."/>
            <person name="Bills G."/>
            <person name="Bluhm B."/>
            <person name="Cannon C."/>
            <person name="Castanera R."/>
            <person name="Culley D."/>
            <person name="Daum C."/>
            <person name="Ezra D."/>
            <person name="Gonzalez J."/>
            <person name="Henrissat B."/>
            <person name="Kuo A."/>
            <person name="Liang C."/>
            <person name="Lipzen A."/>
            <person name="Lutzoni F."/>
            <person name="Magnuson J."/>
            <person name="Mondo S."/>
            <person name="Nolan M."/>
            <person name="Ohm R."/>
            <person name="Pangilinan J."/>
            <person name="Park H.-J."/>
            <person name="Ramirez L."/>
            <person name="Alfaro M."/>
            <person name="Sun H."/>
            <person name="Tritt A."/>
            <person name="Yoshinaga Y."/>
            <person name="Zwiers L.-H."/>
            <person name="Turgeon B."/>
            <person name="Goodwin S."/>
            <person name="Spatafora J."/>
            <person name="Crous P."/>
            <person name="Grigoriev I."/>
        </authorList>
    </citation>
    <scope>NUCLEOTIDE SEQUENCE</scope>
    <source>
        <strain evidence="2">ATCC 36951</strain>
    </source>
</reference>
<sequence length="246" mass="27084">MAKNAVLVPLFLATAWGSTIGERTTTCRTEGVSIIESKAMYARIPDIFAVRQTQLFAGTTRPHRPFRRGGHRHVRRVEIFRRRENPHQNTNDVLAPGVQPRSEPNVAVLGTVGTTLDYLYNRLFRALVGITSLQPSTTITPVAGKLKSFDLKSLWIACGTTAAQAASLSLPCTVAVTGTDRYARVKSTETIAFGPDQLYNSTMGLKEFDGWSEMVSVRITVVESGLPAVGVTNLFFDDLRYCARYV</sequence>
<evidence type="ECO:0000313" key="3">
    <source>
        <dbReference type="Proteomes" id="UP000799537"/>
    </source>
</evidence>
<protein>
    <submittedName>
        <fullName evidence="2">Uncharacterized protein</fullName>
    </submittedName>
</protein>
<evidence type="ECO:0000256" key="1">
    <source>
        <dbReference type="SAM" id="SignalP"/>
    </source>
</evidence>
<keyword evidence="1" id="KW-0732">Signal</keyword>
<proteinExistence type="predicted"/>
<organism evidence="2 3">
    <name type="scientific">Zasmidium cellare ATCC 36951</name>
    <dbReference type="NCBI Taxonomy" id="1080233"/>
    <lineage>
        <taxon>Eukaryota</taxon>
        <taxon>Fungi</taxon>
        <taxon>Dikarya</taxon>
        <taxon>Ascomycota</taxon>
        <taxon>Pezizomycotina</taxon>
        <taxon>Dothideomycetes</taxon>
        <taxon>Dothideomycetidae</taxon>
        <taxon>Mycosphaerellales</taxon>
        <taxon>Mycosphaerellaceae</taxon>
        <taxon>Zasmidium</taxon>
    </lineage>
</organism>
<evidence type="ECO:0000313" key="2">
    <source>
        <dbReference type="EMBL" id="KAF2159784.1"/>
    </source>
</evidence>
<dbReference type="GeneID" id="54567789"/>
<dbReference type="OrthoDB" id="3648791at2759"/>
<name>A0A6A6BYA1_ZASCE</name>